<sequence length="77" mass="8649">MTAQRILLLLILSAMMSFIISGITTLKAVGPVQNFFSLWISAWGIAWIFAFPSMLICTPVAQKLVDILFKKVEKVYL</sequence>
<organism evidence="2 3">
    <name type="scientific">Acinetobacter oleivorans</name>
    <dbReference type="NCBI Taxonomy" id="1148157"/>
    <lineage>
        <taxon>Bacteria</taxon>
        <taxon>Pseudomonadati</taxon>
        <taxon>Pseudomonadota</taxon>
        <taxon>Gammaproteobacteria</taxon>
        <taxon>Moraxellales</taxon>
        <taxon>Moraxellaceae</taxon>
        <taxon>Acinetobacter</taxon>
    </lineage>
</organism>
<dbReference type="Proteomes" id="UP000619170">
    <property type="component" value="Unassembled WGS sequence"/>
</dbReference>
<evidence type="ECO:0000256" key="1">
    <source>
        <dbReference type="SAM" id="Phobius"/>
    </source>
</evidence>
<accession>A0ABR9NNW9</accession>
<evidence type="ECO:0000313" key="3">
    <source>
        <dbReference type="Proteomes" id="UP000619170"/>
    </source>
</evidence>
<name>A0ABR9NNW9_9GAMM</name>
<protein>
    <submittedName>
        <fullName evidence="2">DUF2798 domain-containing protein</fullName>
    </submittedName>
</protein>
<dbReference type="EMBL" id="JADAZL010000013">
    <property type="protein sequence ID" value="MBE2166418.1"/>
    <property type="molecule type" value="Genomic_DNA"/>
</dbReference>
<proteinExistence type="predicted"/>
<evidence type="ECO:0000313" key="2">
    <source>
        <dbReference type="EMBL" id="MBE2166418.1"/>
    </source>
</evidence>
<dbReference type="InterPro" id="IPR021529">
    <property type="entry name" value="DUF2798"/>
</dbReference>
<keyword evidence="1" id="KW-0812">Transmembrane</keyword>
<gene>
    <name evidence="2" type="ORF">IIQ43_18010</name>
</gene>
<reference evidence="3" key="2">
    <citation type="submission" date="2023-07" db="EMBL/GenBank/DDBJ databases">
        <title>Acinetobacter oleivorans assembled AC1583.</title>
        <authorList>
            <person name="Yeo C.C."/>
        </authorList>
    </citation>
    <scope>NUCLEOTIDE SEQUENCE [LARGE SCALE GENOMIC DNA]</scope>
    <source>
        <strain evidence="3">AC1583</strain>
    </source>
</reference>
<comment type="caution">
    <text evidence="2">The sequence shown here is derived from an EMBL/GenBank/DDBJ whole genome shotgun (WGS) entry which is preliminary data.</text>
</comment>
<dbReference type="Pfam" id="PF11391">
    <property type="entry name" value="DUF2798"/>
    <property type="match status" value="1"/>
</dbReference>
<feature type="transmembrane region" description="Helical" evidence="1">
    <location>
        <begin position="38"/>
        <end position="61"/>
    </location>
</feature>
<keyword evidence="1" id="KW-1133">Transmembrane helix</keyword>
<dbReference type="RefSeq" id="WP_192835094.1">
    <property type="nucleotide sequence ID" value="NZ_JADAZL010000013.1"/>
</dbReference>
<keyword evidence="1" id="KW-0472">Membrane</keyword>
<reference evidence="2 3" key="1">
    <citation type="submission" date="2020-10" db="EMBL/GenBank/DDBJ databases">
        <authorList>
            <person name="Mohd Rani F."/>
        </authorList>
    </citation>
    <scope>NUCLEOTIDE SEQUENCE [LARGE SCALE GENOMIC DNA]</scope>
    <source>
        <strain evidence="2 3">AC1583</strain>
    </source>
</reference>
<keyword evidence="3" id="KW-1185">Reference proteome</keyword>